<keyword evidence="4" id="KW-1185">Reference proteome</keyword>
<dbReference type="EMBL" id="JFZA02000027">
    <property type="protein sequence ID" value="KFG89494.1"/>
    <property type="molecule type" value="Genomic_DNA"/>
</dbReference>
<comment type="similarity">
    <text evidence="1">Belongs to the bacterial ring-hydroxylating dioxygenase beta subunit family.</text>
</comment>
<evidence type="ECO:0000313" key="3">
    <source>
        <dbReference type="EMBL" id="KFG89494.1"/>
    </source>
</evidence>
<dbReference type="InterPro" id="IPR000391">
    <property type="entry name" value="Rng_hydr_dOase-bsu"/>
</dbReference>
<dbReference type="CDD" id="cd00667">
    <property type="entry name" value="ring_hydroxylating_dioxygenases_beta"/>
    <property type="match status" value="1"/>
</dbReference>
<dbReference type="GO" id="GO:0019380">
    <property type="term" value="P:3-phenylpropionate catabolic process"/>
    <property type="evidence" value="ECO:0007669"/>
    <property type="project" value="TreeGrafter"/>
</dbReference>
<dbReference type="Pfam" id="PF00866">
    <property type="entry name" value="Ring_hydroxyl_B"/>
    <property type="match status" value="1"/>
</dbReference>
<accession>A0A086P7X6</accession>
<dbReference type="PANTHER" id="PTHR41534">
    <property type="entry name" value="BLR3401 PROTEIN"/>
    <property type="match status" value="1"/>
</dbReference>
<name>A0A086P7X6_SPHHM</name>
<dbReference type="OrthoDB" id="7446267at2"/>
<dbReference type="Proteomes" id="UP000024284">
    <property type="component" value="Unassembled WGS sequence"/>
</dbReference>
<dbReference type="PANTHER" id="PTHR41534:SF1">
    <property type="entry name" value="BLR3401 PROTEIN"/>
    <property type="match status" value="1"/>
</dbReference>
<dbReference type="Gene3D" id="3.10.450.50">
    <property type="match status" value="1"/>
</dbReference>
<gene>
    <name evidence="3" type="primary">cadB</name>
    <name evidence="3" type="ORF">BV98_002758</name>
</gene>
<evidence type="ECO:0000256" key="2">
    <source>
        <dbReference type="ARBA" id="ARBA00023002"/>
    </source>
</evidence>
<keyword evidence="2" id="KW-0560">Oxidoreductase</keyword>
<dbReference type="InterPro" id="IPR032710">
    <property type="entry name" value="NTF2-like_dom_sf"/>
</dbReference>
<dbReference type="eggNOG" id="COG5517">
    <property type="taxonomic scope" value="Bacteria"/>
</dbReference>
<evidence type="ECO:0000313" key="4">
    <source>
        <dbReference type="Proteomes" id="UP000024284"/>
    </source>
</evidence>
<organism evidence="3 4">
    <name type="scientific">Sphingobium herbicidovorans (strain ATCC 700291 / DSM 11019 / CCUG 56400 / KCTC 2939 / LMG 18315 / NBRC 16415 / MH)</name>
    <name type="common">Sphingomonas herbicidovorans</name>
    <dbReference type="NCBI Taxonomy" id="1219045"/>
    <lineage>
        <taxon>Bacteria</taxon>
        <taxon>Pseudomonadati</taxon>
        <taxon>Pseudomonadota</taxon>
        <taxon>Alphaproteobacteria</taxon>
        <taxon>Sphingomonadales</taxon>
        <taxon>Sphingomonadaceae</taxon>
        <taxon>Sphingobium</taxon>
    </lineage>
</organism>
<dbReference type="STRING" id="76947.GCA_002080435_03115"/>
<reference evidence="3" key="1">
    <citation type="submission" date="2014-08" db="EMBL/GenBank/DDBJ databases">
        <title>Draft genome sequences of Sphingobium herbicidovorans.</title>
        <authorList>
            <person name="Gan H.M."/>
            <person name="Gan H.Y."/>
            <person name="Savka M.A."/>
        </authorList>
    </citation>
    <scope>NUCLEOTIDE SEQUENCE [LARGE SCALE GENOMIC DNA]</scope>
    <source>
        <strain evidence="3">NBRC 16415</strain>
    </source>
</reference>
<sequence length="177" mass="20216">MGAATGISEAPADPVARALASDLLFQEADALDSQDWTGWLALYREDARFWMPAWLDEYRNTSNPDTEVSLIYHEMRWELEERVHRLGSRKSVTTLPLPRTLHMIGGSRVTAHSENRLDVRSHATVHVYDPRTFDHHVAAVRYSHSFVREDAGPWLIASKTIILINDRMPSVVDFYTV</sequence>
<evidence type="ECO:0000256" key="1">
    <source>
        <dbReference type="ARBA" id="ARBA00009570"/>
    </source>
</evidence>
<dbReference type="GO" id="GO:0016491">
    <property type="term" value="F:oxidoreductase activity"/>
    <property type="evidence" value="ECO:0007669"/>
    <property type="project" value="UniProtKB-KW"/>
</dbReference>
<protein>
    <submittedName>
        <fullName evidence="3">Small subunit of 2,4-D oxygenase</fullName>
    </submittedName>
</protein>
<dbReference type="SUPFAM" id="SSF54427">
    <property type="entry name" value="NTF2-like"/>
    <property type="match status" value="1"/>
</dbReference>
<comment type="caution">
    <text evidence="3">The sequence shown here is derived from an EMBL/GenBank/DDBJ whole genome shotgun (WGS) entry which is preliminary data.</text>
</comment>
<proteinExistence type="inferred from homology"/>
<dbReference type="PATRIC" id="fig|1219045.3.peg.2793"/>
<dbReference type="AlphaFoldDB" id="A0A086P7X6"/>
<dbReference type="RefSeq" id="WP_020997475.1">
    <property type="nucleotide sequence ID" value="NZ_BCZD01000041.1"/>
</dbReference>